<gene>
    <name evidence="2" type="ORF">V5O48_004896</name>
</gene>
<dbReference type="Proteomes" id="UP001465976">
    <property type="component" value="Unassembled WGS sequence"/>
</dbReference>
<evidence type="ECO:0000313" key="3">
    <source>
        <dbReference type="Proteomes" id="UP001465976"/>
    </source>
</evidence>
<accession>A0ABR3FPC1</accession>
<protein>
    <submittedName>
        <fullName evidence="2">Uncharacterized protein</fullName>
    </submittedName>
</protein>
<sequence>MTESVINADDIRQYWSTQDRVNHWVEEHNSAVFSSPNMPPSELDGEEGALSSYATLPRRQRNSDPTSFESAFSKQSLSTTFQVRKAFELGSTLITSFENRLSTFKAFLEAPIITSF</sequence>
<organism evidence="2 3">
    <name type="scientific">Marasmius crinis-equi</name>
    <dbReference type="NCBI Taxonomy" id="585013"/>
    <lineage>
        <taxon>Eukaryota</taxon>
        <taxon>Fungi</taxon>
        <taxon>Dikarya</taxon>
        <taxon>Basidiomycota</taxon>
        <taxon>Agaricomycotina</taxon>
        <taxon>Agaricomycetes</taxon>
        <taxon>Agaricomycetidae</taxon>
        <taxon>Agaricales</taxon>
        <taxon>Marasmiineae</taxon>
        <taxon>Marasmiaceae</taxon>
        <taxon>Marasmius</taxon>
    </lineage>
</organism>
<reference evidence="2 3" key="1">
    <citation type="submission" date="2024-02" db="EMBL/GenBank/DDBJ databases">
        <title>A draft genome for the cacao thread blight pathogen Marasmius crinis-equi.</title>
        <authorList>
            <person name="Cohen S.P."/>
            <person name="Baruah I.K."/>
            <person name="Amoako-Attah I."/>
            <person name="Bukari Y."/>
            <person name="Meinhardt L.W."/>
            <person name="Bailey B.A."/>
        </authorList>
    </citation>
    <scope>NUCLEOTIDE SEQUENCE [LARGE SCALE GENOMIC DNA]</scope>
    <source>
        <strain evidence="2 3">GH-76</strain>
    </source>
</reference>
<name>A0ABR3FPC1_9AGAR</name>
<evidence type="ECO:0000313" key="2">
    <source>
        <dbReference type="EMBL" id="KAL0577104.1"/>
    </source>
</evidence>
<dbReference type="EMBL" id="JBAHYK010000178">
    <property type="protein sequence ID" value="KAL0577104.1"/>
    <property type="molecule type" value="Genomic_DNA"/>
</dbReference>
<evidence type="ECO:0000256" key="1">
    <source>
        <dbReference type="SAM" id="MobiDB-lite"/>
    </source>
</evidence>
<proteinExistence type="predicted"/>
<feature type="region of interest" description="Disordered" evidence="1">
    <location>
        <begin position="31"/>
        <end position="52"/>
    </location>
</feature>
<keyword evidence="3" id="KW-1185">Reference proteome</keyword>
<comment type="caution">
    <text evidence="2">The sequence shown here is derived from an EMBL/GenBank/DDBJ whole genome shotgun (WGS) entry which is preliminary data.</text>
</comment>